<evidence type="ECO:0000313" key="5">
    <source>
        <dbReference type="Proteomes" id="UP001217089"/>
    </source>
</evidence>
<feature type="compositionally biased region" description="Basic and acidic residues" evidence="3">
    <location>
        <begin position="44"/>
        <end position="54"/>
    </location>
</feature>
<evidence type="ECO:0000256" key="2">
    <source>
        <dbReference type="ARBA" id="ARBA00021561"/>
    </source>
</evidence>
<evidence type="ECO:0000256" key="1">
    <source>
        <dbReference type="ARBA" id="ARBA00009078"/>
    </source>
</evidence>
<dbReference type="Proteomes" id="UP001217089">
    <property type="component" value="Unassembled WGS sequence"/>
</dbReference>
<reference evidence="4 5" key="1">
    <citation type="submission" date="2022-12" db="EMBL/GenBank/DDBJ databases">
        <title>Chromosome-level genome of Tegillarca granosa.</title>
        <authorList>
            <person name="Kim J."/>
        </authorList>
    </citation>
    <scope>NUCLEOTIDE SEQUENCE [LARGE SCALE GENOMIC DNA]</scope>
    <source>
        <strain evidence="4">Teg-2019</strain>
        <tissue evidence="4">Adductor muscle</tissue>
    </source>
</reference>
<feature type="compositionally biased region" description="Basic and acidic residues" evidence="3">
    <location>
        <begin position="264"/>
        <end position="278"/>
    </location>
</feature>
<name>A0ABQ9EMR4_TEGGR</name>
<gene>
    <name evidence="4" type="ORF">KUTeg_016754</name>
</gene>
<feature type="region of interest" description="Disordered" evidence="3">
    <location>
        <begin position="27"/>
        <end position="54"/>
    </location>
</feature>
<dbReference type="Pfam" id="PF04180">
    <property type="entry name" value="LTV"/>
    <property type="match status" value="2"/>
</dbReference>
<comment type="similarity">
    <text evidence="1">Belongs to the LTV1 family.</text>
</comment>
<evidence type="ECO:0000256" key="3">
    <source>
        <dbReference type="SAM" id="MobiDB-lite"/>
    </source>
</evidence>
<dbReference type="PANTHER" id="PTHR21531:SF0">
    <property type="entry name" value="PROTEIN LTV1 HOMOLOG"/>
    <property type="match status" value="1"/>
</dbReference>
<sequence>MPLKKKKKFIDKKNALSFHLVHRSQRDPLQASDEASQRVLLPVDSKEEEKRKEEQMKYGIFFEDDYDYMQHLRDTDEAYSLEPEPKIQLPSSVFASDVERDVGVLNEAFAIKGPRPDWDPDIVEGLDDDFDFENPDNQLEDDFIIQANSSEPFNEEEEYSDEDDIASDEADMSGDEDMHGDYGDRMFMDEETKSRFTNYSMSSSVIRRNEGLTLLDDRFEKLYEQYDDSEIGALDHEDIDGNLQQGSHMLDTILEEFEKQQEEKKLKDVVDENERNNDDEVEVDSDNDTGDLIKMVVEEPKEKWDCESILSTYSNLYNHPKLIEEPKKEKKINLTAKIGVPDDVLHKPGFTRKQIEQEMRANLRADRASTYRPKDETNEEKKSRKKAVKEERQVSCKNCIYFLLYI</sequence>
<feature type="region of interest" description="Disordered" evidence="3">
    <location>
        <begin position="362"/>
        <end position="391"/>
    </location>
</feature>
<protein>
    <recommendedName>
        <fullName evidence="2">Protein LTV1 homolog</fullName>
    </recommendedName>
</protein>
<feature type="region of interest" description="Disordered" evidence="3">
    <location>
        <begin position="149"/>
        <end position="175"/>
    </location>
</feature>
<dbReference type="PANTHER" id="PTHR21531">
    <property type="entry name" value="LOW-TEMPERATURE VIABILITY PROTEIN LTV1-RELATED"/>
    <property type="match status" value="1"/>
</dbReference>
<comment type="caution">
    <text evidence="4">The sequence shown here is derived from an EMBL/GenBank/DDBJ whole genome shotgun (WGS) entry which is preliminary data.</text>
</comment>
<feature type="compositionally biased region" description="Acidic residues" evidence="3">
    <location>
        <begin position="153"/>
        <end position="175"/>
    </location>
</feature>
<evidence type="ECO:0000313" key="4">
    <source>
        <dbReference type="EMBL" id="KAJ8306209.1"/>
    </source>
</evidence>
<accession>A0ABQ9EMR4</accession>
<proteinExistence type="inferred from homology"/>
<dbReference type="InterPro" id="IPR007307">
    <property type="entry name" value="Ltv1"/>
</dbReference>
<feature type="region of interest" description="Disordered" evidence="3">
    <location>
        <begin position="264"/>
        <end position="286"/>
    </location>
</feature>
<organism evidence="4 5">
    <name type="scientific">Tegillarca granosa</name>
    <name type="common">Malaysian cockle</name>
    <name type="synonym">Anadara granosa</name>
    <dbReference type="NCBI Taxonomy" id="220873"/>
    <lineage>
        <taxon>Eukaryota</taxon>
        <taxon>Metazoa</taxon>
        <taxon>Spiralia</taxon>
        <taxon>Lophotrochozoa</taxon>
        <taxon>Mollusca</taxon>
        <taxon>Bivalvia</taxon>
        <taxon>Autobranchia</taxon>
        <taxon>Pteriomorphia</taxon>
        <taxon>Arcoida</taxon>
        <taxon>Arcoidea</taxon>
        <taxon>Arcidae</taxon>
        <taxon>Tegillarca</taxon>
    </lineage>
</organism>
<keyword evidence="5" id="KW-1185">Reference proteome</keyword>
<dbReference type="EMBL" id="JARBDR010000813">
    <property type="protein sequence ID" value="KAJ8306209.1"/>
    <property type="molecule type" value="Genomic_DNA"/>
</dbReference>